<dbReference type="Gene3D" id="6.10.340.10">
    <property type="match status" value="1"/>
</dbReference>
<dbReference type="RefSeq" id="WP_167955999.1">
    <property type="nucleotide sequence ID" value="NZ_JAATJE010000002.1"/>
</dbReference>
<proteinExistence type="predicted"/>
<dbReference type="InterPro" id="IPR000160">
    <property type="entry name" value="GGDEF_dom"/>
</dbReference>
<feature type="domain" description="HAMP" evidence="2">
    <location>
        <begin position="298"/>
        <end position="349"/>
    </location>
</feature>
<dbReference type="PANTHER" id="PTHR44757:SF2">
    <property type="entry name" value="BIOFILM ARCHITECTURE MAINTENANCE PROTEIN MBAA"/>
    <property type="match status" value="1"/>
</dbReference>
<comment type="caution">
    <text evidence="4">The sequence shown here is derived from an EMBL/GenBank/DDBJ whole genome shotgun (WGS) entry which is preliminary data.</text>
</comment>
<evidence type="ECO:0000313" key="4">
    <source>
        <dbReference type="EMBL" id="NJC35254.1"/>
    </source>
</evidence>
<dbReference type="SMART" id="SM00304">
    <property type="entry name" value="HAMP"/>
    <property type="match status" value="1"/>
</dbReference>
<dbReference type="CDD" id="cd06225">
    <property type="entry name" value="HAMP"/>
    <property type="match status" value="1"/>
</dbReference>
<dbReference type="SMART" id="SM00267">
    <property type="entry name" value="GGDEF"/>
    <property type="match status" value="1"/>
</dbReference>
<keyword evidence="5" id="KW-1185">Reference proteome</keyword>
<dbReference type="Pfam" id="PF00672">
    <property type="entry name" value="HAMP"/>
    <property type="match status" value="1"/>
</dbReference>
<dbReference type="Gene3D" id="3.30.70.270">
    <property type="match status" value="1"/>
</dbReference>
<reference evidence="4 5" key="1">
    <citation type="submission" date="2020-03" db="EMBL/GenBank/DDBJ databases">
        <title>Genomic Encyclopedia of Type Strains, Phase IV (KMG-IV): sequencing the most valuable type-strain genomes for metagenomic binning, comparative biology and taxonomic classification.</title>
        <authorList>
            <person name="Goeker M."/>
        </authorList>
    </citation>
    <scope>NUCLEOTIDE SEQUENCE [LARGE SCALE GENOMIC DNA]</scope>
    <source>
        <strain evidence="4 5">DSM 27651</strain>
    </source>
</reference>
<dbReference type="InterPro" id="IPR001633">
    <property type="entry name" value="EAL_dom"/>
</dbReference>
<protein>
    <submittedName>
        <fullName evidence="4">Diguanylate cyclase (GGDEF)-like protein</fullName>
    </submittedName>
</protein>
<dbReference type="PANTHER" id="PTHR44757">
    <property type="entry name" value="DIGUANYLATE CYCLASE DGCP"/>
    <property type="match status" value="1"/>
</dbReference>
<dbReference type="InterPro" id="IPR035919">
    <property type="entry name" value="EAL_sf"/>
</dbReference>
<dbReference type="CDD" id="cd01949">
    <property type="entry name" value="GGDEF"/>
    <property type="match status" value="1"/>
</dbReference>
<dbReference type="EMBL" id="JAATJE010000002">
    <property type="protein sequence ID" value="NJC35254.1"/>
    <property type="molecule type" value="Genomic_DNA"/>
</dbReference>
<sequence>MRSWLRLQGFGRLRTRLLVLYAGLFAAALISLAAVAQTIIRQNAEEMVRAELAANGSVYDRLWALRTRSLKTSAAMLARDFGFRDAVASADEPTIRSALTNVRKRAGATEAFMVDMDGGASGTPGALADAVAAVPFALENGRSDAVVCVEGAAYRLVLSPIMAPMQIGWVVFAVKLDGAEMDMLERLSAIPLRATIVQRTAAGWRAADDHEIGGEEIDRLIEQSTHRRAMATLNLSSGRAFATAKPLAGVGPEPVAAILIRYPLIDALAPYRSLQIGIALAGLIGLLLVVLASRRLAQSIARPIAALDAAARALEEGTHSRVEVEGRDEIGRLAASFNRMADGIQDRENRISHLAFHDTLTGLPNRAYFRQALDQAIASGERNRHQVAVLCLDLDRFKDVNDTLGHPVGDALLQQLGRRLTGLSPDGMVARLGGDEFAIILSGQVDVDRPRALAQAIMDAMRQPLDADQHQIAGDVSIGIAVAPNDGSDADALMKSADLALYRAKQDGRGVFRFFEPELDAAARRRRQVELDLRDAIRLGHFELHYQPVLDLKNNRVGALEALLRWRHPERGLVLPSDFIGIAEDSGLIIAIGEWVLHEACREARRWPAHVRVAVNVSPLQFRNSGFPAIVMQALAASGLPPERLEIEITESVFLEGEEAVVALLHRLRSMGIRIALDDFGTGYSSLSYLRGFPFDKIKIDRSFVTDVARDAGSAAIVRAIVHLAKALGMDITAEGVEDAAQLSRLRGEGCDNIQGYLFSRPVSSSEVDALIGTRMEDAA</sequence>
<dbReference type="InterPro" id="IPR029150">
    <property type="entry name" value="dCache_3"/>
</dbReference>
<dbReference type="InterPro" id="IPR003660">
    <property type="entry name" value="HAMP_dom"/>
</dbReference>
<dbReference type="PROSITE" id="PS50887">
    <property type="entry name" value="GGDEF"/>
    <property type="match status" value="1"/>
</dbReference>
<evidence type="ECO:0000313" key="5">
    <source>
        <dbReference type="Proteomes" id="UP000734218"/>
    </source>
</evidence>
<dbReference type="Pfam" id="PF00563">
    <property type="entry name" value="EAL"/>
    <property type="match status" value="1"/>
</dbReference>
<evidence type="ECO:0000259" key="2">
    <source>
        <dbReference type="PROSITE" id="PS50885"/>
    </source>
</evidence>
<dbReference type="Proteomes" id="UP000734218">
    <property type="component" value="Unassembled WGS sequence"/>
</dbReference>
<dbReference type="PROSITE" id="PS50883">
    <property type="entry name" value="EAL"/>
    <property type="match status" value="1"/>
</dbReference>
<dbReference type="Gene3D" id="3.20.20.450">
    <property type="entry name" value="EAL domain"/>
    <property type="match status" value="1"/>
</dbReference>
<dbReference type="SUPFAM" id="SSF55073">
    <property type="entry name" value="Nucleotide cyclase"/>
    <property type="match status" value="1"/>
</dbReference>
<feature type="domain" description="EAL" evidence="1">
    <location>
        <begin position="526"/>
        <end position="776"/>
    </location>
</feature>
<feature type="domain" description="GGDEF" evidence="3">
    <location>
        <begin position="385"/>
        <end position="517"/>
    </location>
</feature>
<dbReference type="InterPro" id="IPR043128">
    <property type="entry name" value="Rev_trsase/Diguanyl_cyclase"/>
</dbReference>
<dbReference type="PROSITE" id="PS50885">
    <property type="entry name" value="HAMP"/>
    <property type="match status" value="1"/>
</dbReference>
<dbReference type="SMART" id="SM00052">
    <property type="entry name" value="EAL"/>
    <property type="match status" value="1"/>
</dbReference>
<evidence type="ECO:0000259" key="3">
    <source>
        <dbReference type="PROSITE" id="PS50887"/>
    </source>
</evidence>
<dbReference type="NCBIfam" id="TIGR00254">
    <property type="entry name" value="GGDEF"/>
    <property type="match status" value="1"/>
</dbReference>
<dbReference type="InterPro" id="IPR029787">
    <property type="entry name" value="Nucleotide_cyclase"/>
</dbReference>
<dbReference type="SUPFAM" id="SSF158472">
    <property type="entry name" value="HAMP domain-like"/>
    <property type="match status" value="1"/>
</dbReference>
<gene>
    <name evidence="4" type="ORF">GGR88_002768</name>
</gene>
<evidence type="ECO:0000259" key="1">
    <source>
        <dbReference type="PROSITE" id="PS50883"/>
    </source>
</evidence>
<dbReference type="CDD" id="cd01948">
    <property type="entry name" value="EAL"/>
    <property type="match status" value="1"/>
</dbReference>
<dbReference type="InterPro" id="IPR052155">
    <property type="entry name" value="Biofilm_reg_signaling"/>
</dbReference>
<name>A0ABX0XPT3_9SPHN</name>
<dbReference type="Pfam" id="PF00990">
    <property type="entry name" value="GGDEF"/>
    <property type="match status" value="1"/>
</dbReference>
<accession>A0ABX0XPT3</accession>
<dbReference type="Pfam" id="PF14827">
    <property type="entry name" value="dCache_3"/>
    <property type="match status" value="1"/>
</dbReference>
<dbReference type="SUPFAM" id="SSF141868">
    <property type="entry name" value="EAL domain-like"/>
    <property type="match status" value="1"/>
</dbReference>
<organism evidence="4 5">
    <name type="scientific">Sphingomonas jejuensis</name>
    <dbReference type="NCBI Taxonomy" id="904715"/>
    <lineage>
        <taxon>Bacteria</taxon>
        <taxon>Pseudomonadati</taxon>
        <taxon>Pseudomonadota</taxon>
        <taxon>Alphaproteobacteria</taxon>
        <taxon>Sphingomonadales</taxon>
        <taxon>Sphingomonadaceae</taxon>
        <taxon>Sphingomonas</taxon>
    </lineage>
</organism>